<gene>
    <name evidence="9" type="ORF">K5L39_16000</name>
</gene>
<evidence type="ECO:0000256" key="4">
    <source>
        <dbReference type="ARBA" id="ARBA00022827"/>
    </source>
</evidence>
<keyword evidence="10" id="KW-1185">Reference proteome</keyword>
<feature type="domain" description="Acyl-CoA dehydrogenase/oxidase C-terminal" evidence="6">
    <location>
        <begin position="229"/>
        <end position="381"/>
    </location>
</feature>
<evidence type="ECO:0000256" key="2">
    <source>
        <dbReference type="ARBA" id="ARBA00009347"/>
    </source>
</evidence>
<dbReference type="Pfam" id="PF00441">
    <property type="entry name" value="Acyl-CoA_dh_1"/>
    <property type="match status" value="2"/>
</dbReference>
<evidence type="ECO:0000259" key="8">
    <source>
        <dbReference type="Pfam" id="PF02771"/>
    </source>
</evidence>
<comment type="cofactor">
    <cofactor evidence="1">
        <name>FAD</name>
        <dbReference type="ChEBI" id="CHEBI:57692"/>
    </cofactor>
</comment>
<accession>A0ABU5YZX0</accession>
<dbReference type="EMBL" id="JAYJJQ010000016">
    <property type="protein sequence ID" value="MEB3070689.1"/>
    <property type="molecule type" value="Genomic_DNA"/>
</dbReference>
<proteinExistence type="inferred from homology"/>
<dbReference type="SUPFAM" id="SSF47203">
    <property type="entry name" value="Acyl-CoA dehydrogenase C-terminal domain-like"/>
    <property type="match status" value="2"/>
</dbReference>
<evidence type="ECO:0000256" key="3">
    <source>
        <dbReference type="ARBA" id="ARBA00022630"/>
    </source>
</evidence>
<evidence type="ECO:0000256" key="5">
    <source>
        <dbReference type="ARBA" id="ARBA00023002"/>
    </source>
</evidence>
<dbReference type="InterPro" id="IPR046373">
    <property type="entry name" value="Acyl-CoA_Oxase/DH_mid-dom_sf"/>
</dbReference>
<dbReference type="Pfam" id="PF02770">
    <property type="entry name" value="Acyl-CoA_dh_M"/>
    <property type="match status" value="1"/>
</dbReference>
<feature type="domain" description="Acyl-CoA oxidase/dehydrogenase middle" evidence="7">
    <location>
        <begin position="123"/>
        <end position="217"/>
    </location>
</feature>
<dbReference type="InterPro" id="IPR009075">
    <property type="entry name" value="AcylCo_DH/oxidase_C"/>
</dbReference>
<organism evidence="9 10">
    <name type="scientific">[Mycobacterium] vasticus</name>
    <dbReference type="NCBI Taxonomy" id="2875777"/>
    <lineage>
        <taxon>Bacteria</taxon>
        <taxon>Bacillati</taxon>
        <taxon>Actinomycetota</taxon>
        <taxon>Actinomycetes</taxon>
        <taxon>Mycobacteriales</taxon>
        <taxon>Mycobacteriaceae</taxon>
        <taxon>Mycolicibacter</taxon>
    </lineage>
</organism>
<dbReference type="Pfam" id="PF02771">
    <property type="entry name" value="Acyl-CoA_dh_N"/>
    <property type="match status" value="1"/>
</dbReference>
<dbReference type="InterPro" id="IPR037069">
    <property type="entry name" value="AcylCoA_DH/ox_N_sf"/>
</dbReference>
<evidence type="ECO:0000313" key="9">
    <source>
        <dbReference type="EMBL" id="MEB3070689.1"/>
    </source>
</evidence>
<sequence length="762" mass="80457">MSSDGWRERLREVIADFRRRQEEAKAKAKADGGKIDRIEAVREWQAELVDNGLAGPGWPTSAGGMELSLEDQLDYYRMTSAAGMPAHPSMVSFILAPVLIKFGTQQQKDRFLRPLLRADEFWCQGFSEPGAGSDLASLSTRAVRDGDVYRVSGQKVWTTGAERADWMFALVRTGAPGRGSDGITYLLISMHSPGVTVRPLRDISGGAHFAEVFFDDVEVPVENVVGEEGKGWSIMRTSLGHERATAFLADEFKHRRTVDQVIDLLIAQGLDTDPLVRQEIGRMESGARAIAANSARALAAVLRGEDPGGVASVNRLVKSEFEQQMHTLALRAEGPYAMLGSRAPHAVDGGRWTFGYLKTRASTIGAGTAEIQRNTIAESVLGLPSHRGEGTRTAAVQPGAPLAVSDPSEAELREVLGKALDARVNVEALLDPNRTAESGDPAVWSALVEFGMPGLATDESLGGAGAPPRLFYAALEEAAKALAPAPLVPSAVALEVAAAVGATAVAERIAGGAPAAFVVPLGDAGWVTEGAQLPRWSGSLNGEIPVVAGAPDAEVLLVLASSGEGEVLVSVDLGGDGVVVRAEQPLDLTATVGAVTFTDVRGEVLAEGDELRRVLKTARCKALLAVAADAIGAGARALAMAVSWAGEREQFGRKIGSFQAISHRSADMLVALEGARSQVYAAAEAEEPSEVDCMLAAAAAFEAGVLATERSIQIHGGIGFTWEHPAHLLLRRARADAVAVGRPEVLRDLAVGVLLRERKSML</sequence>
<protein>
    <submittedName>
        <fullName evidence="9">Acyl-CoA dehydrogenase family protein</fullName>
    </submittedName>
</protein>
<dbReference type="InterPro" id="IPR013786">
    <property type="entry name" value="AcylCoA_DH/ox_N"/>
</dbReference>
<feature type="domain" description="Acyl-CoA dehydrogenase/oxidase C-terminal" evidence="6">
    <location>
        <begin position="624"/>
        <end position="749"/>
    </location>
</feature>
<dbReference type="InterPro" id="IPR052161">
    <property type="entry name" value="Mycobact_Acyl-CoA_DH"/>
</dbReference>
<dbReference type="PANTHER" id="PTHR43292">
    <property type="entry name" value="ACYL-COA DEHYDROGENASE"/>
    <property type="match status" value="1"/>
</dbReference>
<comment type="caution">
    <text evidence="9">The sequence shown here is derived from an EMBL/GenBank/DDBJ whole genome shotgun (WGS) entry which is preliminary data.</text>
</comment>
<feature type="domain" description="Acyl-CoA dehydrogenase/oxidase N-terminal" evidence="8">
    <location>
        <begin position="9"/>
        <end position="117"/>
    </location>
</feature>
<dbReference type="PANTHER" id="PTHR43292:SF3">
    <property type="entry name" value="ACYL-COA DEHYDROGENASE FADE29"/>
    <property type="match status" value="1"/>
</dbReference>
<dbReference type="Gene3D" id="1.10.540.10">
    <property type="entry name" value="Acyl-CoA dehydrogenase/oxidase, N-terminal domain"/>
    <property type="match status" value="2"/>
</dbReference>
<name>A0ABU5YZX0_9MYCO</name>
<evidence type="ECO:0000313" key="10">
    <source>
        <dbReference type="Proteomes" id="UP001299283"/>
    </source>
</evidence>
<comment type="similarity">
    <text evidence="2">Belongs to the acyl-CoA dehydrogenase family.</text>
</comment>
<keyword evidence="5" id="KW-0560">Oxidoreductase</keyword>
<dbReference type="Gene3D" id="2.40.110.10">
    <property type="entry name" value="Butyryl-CoA Dehydrogenase, subunit A, domain 2"/>
    <property type="match status" value="1"/>
</dbReference>
<evidence type="ECO:0000259" key="6">
    <source>
        <dbReference type="Pfam" id="PF00441"/>
    </source>
</evidence>
<evidence type="ECO:0000259" key="7">
    <source>
        <dbReference type="Pfam" id="PF02770"/>
    </source>
</evidence>
<dbReference type="InterPro" id="IPR009100">
    <property type="entry name" value="AcylCoA_DH/oxidase_NM_dom_sf"/>
</dbReference>
<dbReference type="Proteomes" id="UP001299283">
    <property type="component" value="Unassembled WGS sequence"/>
</dbReference>
<keyword evidence="3" id="KW-0285">Flavoprotein</keyword>
<reference evidence="9 10" key="1">
    <citation type="submission" date="2023-12" db="EMBL/GenBank/DDBJ databases">
        <title>Description of new species of Mycobacterium terrae complex isolated from sewage at the Sao Paulo Zoological Park Foundation in Brazil.</title>
        <authorList>
            <person name="Romagnoli C.L."/>
            <person name="Conceicao E.C."/>
            <person name="Machado E."/>
            <person name="Barreto L.B.P.F."/>
            <person name="Sharma A."/>
            <person name="Silva N.M."/>
            <person name="Marques L.E."/>
            <person name="Juliana M.A."/>
            <person name="Lourenco M.C.S."/>
            <person name="Digiampietri L.A."/>
            <person name="Suffys P.N."/>
            <person name="Viana-Niero C."/>
        </authorList>
    </citation>
    <scope>NUCLEOTIDE SEQUENCE [LARGE SCALE GENOMIC DNA]</scope>
    <source>
        <strain evidence="9 10">MYC017</strain>
    </source>
</reference>
<evidence type="ECO:0000256" key="1">
    <source>
        <dbReference type="ARBA" id="ARBA00001974"/>
    </source>
</evidence>
<keyword evidence="4" id="KW-0274">FAD</keyword>
<dbReference type="InterPro" id="IPR036250">
    <property type="entry name" value="AcylCo_DH-like_C"/>
</dbReference>
<dbReference type="Gene3D" id="1.20.140.10">
    <property type="entry name" value="Butyryl-CoA Dehydrogenase, subunit A, domain 3"/>
    <property type="match status" value="2"/>
</dbReference>
<dbReference type="SUPFAM" id="SSF56645">
    <property type="entry name" value="Acyl-CoA dehydrogenase NM domain-like"/>
    <property type="match status" value="2"/>
</dbReference>
<dbReference type="RefSeq" id="WP_329779604.1">
    <property type="nucleotide sequence ID" value="NZ_JAYJJQ010000016.1"/>
</dbReference>
<dbReference type="InterPro" id="IPR006091">
    <property type="entry name" value="Acyl-CoA_Oxase/DH_mid-dom"/>
</dbReference>